<feature type="compositionally biased region" description="Basic and acidic residues" evidence="7">
    <location>
        <begin position="490"/>
        <end position="505"/>
    </location>
</feature>
<dbReference type="EMBL" id="WIUZ02000019">
    <property type="protein sequence ID" value="KAF9779462.1"/>
    <property type="molecule type" value="Genomic_DNA"/>
</dbReference>
<name>A0A9P6H5I0_9AGAM</name>
<evidence type="ECO:0000256" key="5">
    <source>
        <dbReference type="ARBA" id="ARBA00023136"/>
    </source>
</evidence>
<keyword evidence="10" id="KW-1185">Reference proteome</keyword>
<evidence type="ECO:0000256" key="7">
    <source>
        <dbReference type="SAM" id="MobiDB-lite"/>
    </source>
</evidence>
<feature type="transmembrane region" description="Helical" evidence="8">
    <location>
        <begin position="454"/>
        <end position="473"/>
    </location>
</feature>
<dbReference type="GO" id="GO:0016020">
    <property type="term" value="C:membrane"/>
    <property type="evidence" value="ECO:0007669"/>
    <property type="project" value="UniProtKB-SubCell"/>
</dbReference>
<evidence type="ECO:0000256" key="2">
    <source>
        <dbReference type="ARBA" id="ARBA00022679"/>
    </source>
</evidence>
<evidence type="ECO:0000256" key="8">
    <source>
        <dbReference type="SAM" id="Phobius"/>
    </source>
</evidence>
<comment type="caution">
    <text evidence="9">The sequence shown here is derived from an EMBL/GenBank/DDBJ whole genome shotgun (WGS) entry which is preliminary data.</text>
</comment>
<keyword evidence="4 8" id="KW-1133">Transmembrane helix</keyword>
<feature type="transmembrane region" description="Helical" evidence="8">
    <location>
        <begin position="164"/>
        <end position="183"/>
    </location>
</feature>
<keyword evidence="6" id="KW-0012">Acyltransferase</keyword>
<evidence type="ECO:0000256" key="1">
    <source>
        <dbReference type="ARBA" id="ARBA00004141"/>
    </source>
</evidence>
<sequence length="549" mass="62200">MDGLFNSLADSLGASVDQIKLIACLLVSYPLGSIFVRVPTVGLKHAFSISVTLFYLLGMLNMFNALMQLMLDILVTYYLSKGMTDKRMPWLVFIFVMGHLLINHTIRSLFDLSYETMEVTGPQMILVMKLTTFAWNVHDGRRPADELDKWQLERRVTDQKFPSLLAFLGYSFYFPGFLVGPFLEYAEYDALVSEKLFKSATPPPHLHDPSFVPQRLLPSGRKRVGYFKLVSGLVYLGLFVTLNGKFSFAQTLQPWFGRITLAERLFFFQIAGFFERSKYYAVWTLTEGAAILTGLGFTGYNEEGRTLWEGAANVRVLNIEFAENFKMLLDSWNMKTNVWLRECVYKRVTKKGTKPGFKSSMMTFAVSAIWHGVSPGYYLTFVFGGFVTSAARLVRSTVRPLLIPVPGQHTTSRSFNKKLYDWLGVVLTVMLVNYAAAPFMLLNVEDSLKCFSRVAWYGYFIVGGSLFFFNAGGSRALKKAQAKRVKDYQDKLAEEKEREKEREESINGTAYESESGSGISTPTTSEETHVMPIAELIAQELEKHSEKTL</sequence>
<reference evidence="9" key="1">
    <citation type="journal article" date="2020" name="Nat. Commun.">
        <title>Large-scale genome sequencing of mycorrhizal fungi provides insights into the early evolution of symbiotic traits.</title>
        <authorList>
            <person name="Miyauchi S."/>
            <person name="Kiss E."/>
            <person name="Kuo A."/>
            <person name="Drula E."/>
            <person name="Kohler A."/>
            <person name="Sanchez-Garcia M."/>
            <person name="Morin E."/>
            <person name="Andreopoulos B."/>
            <person name="Barry K.W."/>
            <person name="Bonito G."/>
            <person name="Buee M."/>
            <person name="Carver A."/>
            <person name="Chen C."/>
            <person name="Cichocki N."/>
            <person name="Clum A."/>
            <person name="Culley D."/>
            <person name="Crous P.W."/>
            <person name="Fauchery L."/>
            <person name="Girlanda M."/>
            <person name="Hayes R.D."/>
            <person name="Keri Z."/>
            <person name="LaButti K."/>
            <person name="Lipzen A."/>
            <person name="Lombard V."/>
            <person name="Magnuson J."/>
            <person name="Maillard F."/>
            <person name="Murat C."/>
            <person name="Nolan M."/>
            <person name="Ohm R.A."/>
            <person name="Pangilinan J."/>
            <person name="Pereira M.F."/>
            <person name="Perotto S."/>
            <person name="Peter M."/>
            <person name="Pfister S."/>
            <person name="Riley R."/>
            <person name="Sitrit Y."/>
            <person name="Stielow J.B."/>
            <person name="Szollosi G."/>
            <person name="Zifcakova L."/>
            <person name="Stursova M."/>
            <person name="Spatafora J.W."/>
            <person name="Tedersoo L."/>
            <person name="Vaario L.M."/>
            <person name="Yamada A."/>
            <person name="Yan M."/>
            <person name="Wang P."/>
            <person name="Xu J."/>
            <person name="Bruns T."/>
            <person name="Baldrian P."/>
            <person name="Vilgalys R."/>
            <person name="Dunand C."/>
            <person name="Henrissat B."/>
            <person name="Grigoriev I.V."/>
            <person name="Hibbett D."/>
            <person name="Nagy L.G."/>
            <person name="Martin F.M."/>
        </authorList>
    </citation>
    <scope>NUCLEOTIDE SEQUENCE</scope>
    <source>
        <strain evidence="9">UH-Tt-Lm1</strain>
    </source>
</reference>
<dbReference type="Proteomes" id="UP000736335">
    <property type="component" value="Unassembled WGS sequence"/>
</dbReference>
<evidence type="ECO:0000313" key="10">
    <source>
        <dbReference type="Proteomes" id="UP000736335"/>
    </source>
</evidence>
<accession>A0A9P6H5I0</accession>
<dbReference type="GO" id="GO:0030258">
    <property type="term" value="P:lipid modification"/>
    <property type="evidence" value="ECO:0007669"/>
    <property type="project" value="TreeGrafter"/>
</dbReference>
<dbReference type="AlphaFoldDB" id="A0A9P6H5I0"/>
<dbReference type="OrthoDB" id="286734at2759"/>
<organism evidence="9 10">
    <name type="scientific">Thelephora terrestris</name>
    <dbReference type="NCBI Taxonomy" id="56493"/>
    <lineage>
        <taxon>Eukaryota</taxon>
        <taxon>Fungi</taxon>
        <taxon>Dikarya</taxon>
        <taxon>Basidiomycota</taxon>
        <taxon>Agaricomycotina</taxon>
        <taxon>Agaricomycetes</taxon>
        <taxon>Thelephorales</taxon>
        <taxon>Thelephoraceae</taxon>
        <taxon>Thelephora</taxon>
    </lineage>
</organism>
<feature type="transmembrane region" description="Helical" evidence="8">
    <location>
        <begin position="379"/>
        <end position="398"/>
    </location>
</feature>
<keyword evidence="5 8" id="KW-0472">Membrane</keyword>
<feature type="compositionally biased region" description="Polar residues" evidence="7">
    <location>
        <begin position="506"/>
        <end position="525"/>
    </location>
</feature>
<feature type="transmembrane region" description="Helical" evidence="8">
    <location>
        <begin position="225"/>
        <end position="243"/>
    </location>
</feature>
<dbReference type="GO" id="GO:0047184">
    <property type="term" value="F:1-acylglycerophosphocholine O-acyltransferase activity"/>
    <property type="evidence" value="ECO:0007669"/>
    <property type="project" value="TreeGrafter"/>
</dbReference>
<comment type="subcellular location">
    <subcellularLocation>
        <location evidence="1">Membrane</location>
        <topology evidence="1">Multi-pass membrane protein</topology>
    </subcellularLocation>
</comment>
<gene>
    <name evidence="9" type="ORF">BJ322DRAFT_1087592</name>
</gene>
<dbReference type="InterPro" id="IPR004299">
    <property type="entry name" value="MBOAT_fam"/>
</dbReference>
<evidence type="ECO:0000256" key="6">
    <source>
        <dbReference type="ARBA" id="ARBA00023315"/>
    </source>
</evidence>
<dbReference type="Pfam" id="PF03062">
    <property type="entry name" value="MBOAT"/>
    <property type="match status" value="1"/>
</dbReference>
<protein>
    <submittedName>
        <fullName evidence="9">MBOAT-domain-containing protein</fullName>
    </submittedName>
</protein>
<dbReference type="PANTHER" id="PTHR13906">
    <property type="entry name" value="PORCUPINE"/>
    <property type="match status" value="1"/>
</dbReference>
<dbReference type="GO" id="GO:0005783">
    <property type="term" value="C:endoplasmic reticulum"/>
    <property type="evidence" value="ECO:0007669"/>
    <property type="project" value="TreeGrafter"/>
</dbReference>
<proteinExistence type="predicted"/>
<dbReference type="GO" id="GO:0046474">
    <property type="term" value="P:glycerophospholipid biosynthetic process"/>
    <property type="evidence" value="ECO:0007669"/>
    <property type="project" value="TreeGrafter"/>
</dbReference>
<keyword evidence="3 8" id="KW-0812">Transmembrane</keyword>
<feature type="region of interest" description="Disordered" evidence="7">
    <location>
        <begin position="490"/>
        <end position="532"/>
    </location>
</feature>
<feature type="transmembrane region" description="Helical" evidence="8">
    <location>
        <begin position="52"/>
        <end position="78"/>
    </location>
</feature>
<keyword evidence="2" id="KW-0808">Transferase</keyword>
<dbReference type="GO" id="GO:0003841">
    <property type="term" value="F:1-acylglycerol-3-phosphate O-acyltransferase activity"/>
    <property type="evidence" value="ECO:0007669"/>
    <property type="project" value="TreeGrafter"/>
</dbReference>
<feature type="transmembrane region" description="Helical" evidence="8">
    <location>
        <begin position="90"/>
        <end position="110"/>
    </location>
</feature>
<feature type="transmembrane region" description="Helical" evidence="8">
    <location>
        <begin position="419"/>
        <end position="442"/>
    </location>
</feature>
<reference evidence="9" key="2">
    <citation type="submission" date="2020-11" db="EMBL/GenBank/DDBJ databases">
        <authorList>
            <consortium name="DOE Joint Genome Institute"/>
            <person name="Kuo A."/>
            <person name="Miyauchi S."/>
            <person name="Kiss E."/>
            <person name="Drula E."/>
            <person name="Kohler A."/>
            <person name="Sanchez-Garcia M."/>
            <person name="Andreopoulos B."/>
            <person name="Barry K.W."/>
            <person name="Bonito G."/>
            <person name="Buee M."/>
            <person name="Carver A."/>
            <person name="Chen C."/>
            <person name="Cichocki N."/>
            <person name="Clum A."/>
            <person name="Culley D."/>
            <person name="Crous P.W."/>
            <person name="Fauchery L."/>
            <person name="Girlanda M."/>
            <person name="Hayes R."/>
            <person name="Keri Z."/>
            <person name="Labutti K."/>
            <person name="Lipzen A."/>
            <person name="Lombard V."/>
            <person name="Magnuson J."/>
            <person name="Maillard F."/>
            <person name="Morin E."/>
            <person name="Murat C."/>
            <person name="Nolan M."/>
            <person name="Ohm R."/>
            <person name="Pangilinan J."/>
            <person name="Pereira M."/>
            <person name="Perotto S."/>
            <person name="Peter M."/>
            <person name="Riley R."/>
            <person name="Sitrit Y."/>
            <person name="Stielow B."/>
            <person name="Szollosi G."/>
            <person name="Zifcakova L."/>
            <person name="Stursova M."/>
            <person name="Spatafora J.W."/>
            <person name="Tedersoo L."/>
            <person name="Vaario L.-M."/>
            <person name="Yamada A."/>
            <person name="Yan M."/>
            <person name="Wang P."/>
            <person name="Xu J."/>
            <person name="Bruns T."/>
            <person name="Baldrian P."/>
            <person name="Vilgalys R."/>
            <person name="Henrissat B."/>
            <person name="Grigoriev I.V."/>
            <person name="Hibbett D."/>
            <person name="Nagy L.G."/>
            <person name="Martin F.M."/>
        </authorList>
    </citation>
    <scope>NUCLEOTIDE SEQUENCE</scope>
    <source>
        <strain evidence="9">UH-Tt-Lm1</strain>
    </source>
</reference>
<evidence type="ECO:0000313" key="9">
    <source>
        <dbReference type="EMBL" id="KAF9779462.1"/>
    </source>
</evidence>
<feature type="transmembrane region" description="Helical" evidence="8">
    <location>
        <begin position="280"/>
        <end position="300"/>
    </location>
</feature>
<evidence type="ECO:0000256" key="3">
    <source>
        <dbReference type="ARBA" id="ARBA00022692"/>
    </source>
</evidence>
<feature type="transmembrane region" description="Helical" evidence="8">
    <location>
        <begin position="20"/>
        <end position="40"/>
    </location>
</feature>
<evidence type="ECO:0000256" key="4">
    <source>
        <dbReference type="ARBA" id="ARBA00022989"/>
    </source>
</evidence>
<dbReference type="InterPro" id="IPR049941">
    <property type="entry name" value="LPLAT_7/PORCN-like"/>
</dbReference>
<dbReference type="PANTHER" id="PTHR13906:SF4">
    <property type="entry name" value="LYSOPHOSPHOLIPID ACYLTRANSFERASE 6"/>
    <property type="match status" value="1"/>
</dbReference>